<dbReference type="AlphaFoldDB" id="A0A7G1HQ47"/>
<proteinExistence type="predicted"/>
<evidence type="ECO:0008006" key="3">
    <source>
        <dbReference type="Google" id="ProtNLM"/>
    </source>
</evidence>
<gene>
    <name evidence="1" type="ORF">Cop2CBH44_01680</name>
</gene>
<dbReference type="Proteomes" id="UP000594042">
    <property type="component" value="Chromosome"/>
</dbReference>
<reference evidence="2" key="1">
    <citation type="submission" date="2020-07" db="EMBL/GenBank/DDBJ databases">
        <title>Complete genome sequencing of Coprobacter sp. strain 2CBH44.</title>
        <authorList>
            <person name="Sakamoto M."/>
            <person name="Murakami T."/>
            <person name="Mori H."/>
        </authorList>
    </citation>
    <scope>NUCLEOTIDE SEQUENCE [LARGE SCALE GENOMIC DNA]</scope>
    <source>
        <strain evidence="2">2CBH44</strain>
    </source>
</reference>
<dbReference type="EMBL" id="AP023322">
    <property type="protein sequence ID" value="BCI61815.1"/>
    <property type="molecule type" value="Genomic_DNA"/>
</dbReference>
<accession>A0A7G1HQ47</accession>
<dbReference type="KEGG" id="copr:Cop2CBH44_01680"/>
<keyword evidence="2" id="KW-1185">Reference proteome</keyword>
<protein>
    <recommendedName>
        <fullName evidence="3">Phage tail protein</fullName>
    </recommendedName>
</protein>
<organism evidence="1 2">
    <name type="scientific">Coprobacter secundus subsp. similis</name>
    <dbReference type="NCBI Taxonomy" id="2751153"/>
    <lineage>
        <taxon>Bacteria</taxon>
        <taxon>Pseudomonadati</taxon>
        <taxon>Bacteroidota</taxon>
        <taxon>Bacteroidia</taxon>
        <taxon>Bacteroidales</taxon>
        <taxon>Barnesiellaceae</taxon>
        <taxon>Coprobacter</taxon>
    </lineage>
</organism>
<name>A0A7G1HQ47_9BACT</name>
<sequence>MSEKRVISAIKIKSLRYGEVLSAAPTAETIAGLFTAATEISNSHQDTFTYEEAEPTVNSYKNQLNGQVYRSDVEPGAVSISFSIGAYDFETKAAMQGGTVTAGTETAGEVWARSGGKGLIYKSLYALTEDNVCIVFPKALISGRGVSTDNAIAVAVKATPEEISGTAIASEYWFDVAGESEIVG</sequence>
<evidence type="ECO:0000313" key="2">
    <source>
        <dbReference type="Proteomes" id="UP000594042"/>
    </source>
</evidence>
<evidence type="ECO:0000313" key="1">
    <source>
        <dbReference type="EMBL" id="BCI61815.1"/>
    </source>
</evidence>
<dbReference type="RefSeq" id="WP_200755360.1">
    <property type="nucleotide sequence ID" value="NZ_AP023322.1"/>
</dbReference>